<comment type="caution">
    <text evidence="3">The sequence shown here is derived from an EMBL/GenBank/DDBJ whole genome shotgun (WGS) entry which is preliminary data.</text>
</comment>
<evidence type="ECO:0000313" key="4">
    <source>
        <dbReference type="Proteomes" id="UP001501570"/>
    </source>
</evidence>
<name>A0ABP9SHD3_9ACTN</name>
<feature type="chain" id="PRO_5047517005" evidence="1">
    <location>
        <begin position="28"/>
        <end position="347"/>
    </location>
</feature>
<evidence type="ECO:0000313" key="3">
    <source>
        <dbReference type="EMBL" id="GAA5196403.1"/>
    </source>
</evidence>
<keyword evidence="3" id="KW-0378">Hydrolase</keyword>
<evidence type="ECO:0000259" key="2">
    <source>
        <dbReference type="Pfam" id="PF12697"/>
    </source>
</evidence>
<dbReference type="InterPro" id="IPR029058">
    <property type="entry name" value="AB_hydrolase_fold"/>
</dbReference>
<dbReference type="Proteomes" id="UP001501570">
    <property type="component" value="Unassembled WGS sequence"/>
</dbReference>
<dbReference type="EMBL" id="BAABJQ010000026">
    <property type="protein sequence ID" value="GAA5196403.1"/>
    <property type="molecule type" value="Genomic_DNA"/>
</dbReference>
<proteinExistence type="predicted"/>
<organism evidence="3 4">
    <name type="scientific">Rugosimonospora acidiphila</name>
    <dbReference type="NCBI Taxonomy" id="556531"/>
    <lineage>
        <taxon>Bacteria</taxon>
        <taxon>Bacillati</taxon>
        <taxon>Actinomycetota</taxon>
        <taxon>Actinomycetes</taxon>
        <taxon>Micromonosporales</taxon>
        <taxon>Micromonosporaceae</taxon>
        <taxon>Rugosimonospora</taxon>
    </lineage>
</organism>
<dbReference type="Gene3D" id="3.40.50.1820">
    <property type="entry name" value="alpha/beta hydrolase"/>
    <property type="match status" value="1"/>
</dbReference>
<keyword evidence="4" id="KW-1185">Reference proteome</keyword>
<accession>A0ABP9SHD3</accession>
<sequence>MYVLANVLASALLVVGGHTLPSAPVAAADREVTFVVDGTTTYGTVHVPAHQAGQHLPAALLLPGSGPTDRNGDQPAAGFTPHTIEYLADQLGAQGVMSLRFDKYGSGQTGLGAYAGHLSDYDYPAQVRQAVAAYQLLAGQSEADPQRLSVLGHSEGGLTALLVAEAGQPRPAGVGLLEPLDERMLDLVRLQLGEWLDGQLAAGSIGAAQSASNRTGIDQAIAAFRSGEPVDLTGLLAPVAASLDIFFGQANGRYTRSIDDIDPATVASRLPSGTRVLVTCGTVDTQVPCSTTPPLVDALHRAGTSGPGLFVLPRVGHDLVVGTPEQSLAPAVAAALRAFTAPWGNPR</sequence>
<dbReference type="RefSeq" id="WP_345636165.1">
    <property type="nucleotide sequence ID" value="NZ_BAABJQ010000026.1"/>
</dbReference>
<reference evidence="4" key="1">
    <citation type="journal article" date="2019" name="Int. J. Syst. Evol. Microbiol.">
        <title>The Global Catalogue of Microorganisms (GCM) 10K type strain sequencing project: providing services to taxonomists for standard genome sequencing and annotation.</title>
        <authorList>
            <consortium name="The Broad Institute Genomics Platform"/>
            <consortium name="The Broad Institute Genome Sequencing Center for Infectious Disease"/>
            <person name="Wu L."/>
            <person name="Ma J."/>
        </authorList>
    </citation>
    <scope>NUCLEOTIDE SEQUENCE [LARGE SCALE GENOMIC DNA]</scope>
    <source>
        <strain evidence="4">JCM 18304</strain>
    </source>
</reference>
<feature type="domain" description="AB hydrolase-1" evidence="2">
    <location>
        <begin position="60"/>
        <end position="325"/>
    </location>
</feature>
<evidence type="ECO:0000256" key="1">
    <source>
        <dbReference type="SAM" id="SignalP"/>
    </source>
</evidence>
<dbReference type="SUPFAM" id="SSF53474">
    <property type="entry name" value="alpha/beta-Hydrolases"/>
    <property type="match status" value="1"/>
</dbReference>
<dbReference type="InterPro" id="IPR000073">
    <property type="entry name" value="AB_hydrolase_1"/>
</dbReference>
<dbReference type="InterPro" id="IPR053145">
    <property type="entry name" value="AB_hydrolase_Est10"/>
</dbReference>
<dbReference type="Pfam" id="PF12697">
    <property type="entry name" value="Abhydrolase_6"/>
    <property type="match status" value="1"/>
</dbReference>
<feature type="signal peptide" evidence="1">
    <location>
        <begin position="1"/>
        <end position="27"/>
    </location>
</feature>
<gene>
    <name evidence="3" type="ORF">GCM10023322_65250</name>
</gene>
<dbReference type="GO" id="GO:0016787">
    <property type="term" value="F:hydrolase activity"/>
    <property type="evidence" value="ECO:0007669"/>
    <property type="project" value="UniProtKB-KW"/>
</dbReference>
<protein>
    <submittedName>
        <fullName evidence="3">Alpha/beta fold hydrolase</fullName>
    </submittedName>
</protein>
<dbReference type="PANTHER" id="PTHR43265:SF1">
    <property type="entry name" value="ESTERASE ESTD"/>
    <property type="match status" value="1"/>
</dbReference>
<dbReference type="PANTHER" id="PTHR43265">
    <property type="entry name" value="ESTERASE ESTD"/>
    <property type="match status" value="1"/>
</dbReference>
<keyword evidence="1" id="KW-0732">Signal</keyword>